<sequence length="250" mass="27688">MSFTGSCNTSISGTKSDLKYSSEIEDDEPQKAVIERAFTKFCEGNITVPQDMNGNKLGVDSRSTVTTTRLITLSPFVRHPRHGDATHKVDPIQDDCLDMFTETVHKTSMPPSTFLEQKSLVTKDSCGPLRPQFPRPAATAHFMYPIVGRLVLVHIDDRILLTGELRQIEENEAKRATAQRCDSYAHVSSEGVDSQGCPQCPNGDKCRTIEDATIIVDKDEPTVTIAGVLPWFQVANAHSIIVDLQWTKAR</sequence>
<reference evidence="2 3" key="1">
    <citation type="submission" date="2018-11" db="EMBL/GenBank/DDBJ databases">
        <authorList>
            <consortium name="Pathogen Informatics"/>
        </authorList>
    </citation>
    <scope>NUCLEOTIDE SEQUENCE [LARGE SCALE GENOMIC DNA]</scope>
</reference>
<evidence type="ECO:0000313" key="2">
    <source>
        <dbReference type="EMBL" id="VDM78882.1"/>
    </source>
</evidence>
<dbReference type="OrthoDB" id="5915086at2759"/>
<keyword evidence="3" id="KW-1185">Reference proteome</keyword>
<gene>
    <name evidence="2" type="ORF">SVUK_LOCUS13880</name>
</gene>
<proteinExistence type="predicted"/>
<organism evidence="2 3">
    <name type="scientific">Strongylus vulgaris</name>
    <name type="common">Blood worm</name>
    <dbReference type="NCBI Taxonomy" id="40348"/>
    <lineage>
        <taxon>Eukaryota</taxon>
        <taxon>Metazoa</taxon>
        <taxon>Ecdysozoa</taxon>
        <taxon>Nematoda</taxon>
        <taxon>Chromadorea</taxon>
        <taxon>Rhabditida</taxon>
        <taxon>Rhabditina</taxon>
        <taxon>Rhabditomorpha</taxon>
        <taxon>Strongyloidea</taxon>
        <taxon>Strongylidae</taxon>
        <taxon>Strongylus</taxon>
    </lineage>
</organism>
<name>A0A3P7LHY0_STRVU</name>
<evidence type="ECO:0000256" key="1">
    <source>
        <dbReference type="SAM" id="MobiDB-lite"/>
    </source>
</evidence>
<feature type="compositionally biased region" description="Polar residues" evidence="1">
    <location>
        <begin position="1"/>
        <end position="15"/>
    </location>
</feature>
<dbReference type="EMBL" id="UYYB01103231">
    <property type="protein sequence ID" value="VDM78882.1"/>
    <property type="molecule type" value="Genomic_DNA"/>
</dbReference>
<protein>
    <submittedName>
        <fullName evidence="2">Uncharacterized protein</fullName>
    </submittedName>
</protein>
<evidence type="ECO:0000313" key="3">
    <source>
        <dbReference type="Proteomes" id="UP000270094"/>
    </source>
</evidence>
<accession>A0A3P7LHY0</accession>
<dbReference type="Proteomes" id="UP000270094">
    <property type="component" value="Unassembled WGS sequence"/>
</dbReference>
<feature type="region of interest" description="Disordered" evidence="1">
    <location>
        <begin position="1"/>
        <end position="25"/>
    </location>
</feature>
<dbReference type="AlphaFoldDB" id="A0A3P7LHY0"/>